<dbReference type="InterPro" id="IPR012675">
    <property type="entry name" value="Beta-grasp_dom_sf"/>
</dbReference>
<accession>A0A098QTU3</accession>
<dbReference type="eggNOG" id="COG1977">
    <property type="taxonomic scope" value="Bacteria"/>
</dbReference>
<evidence type="ECO:0000256" key="1">
    <source>
        <dbReference type="ARBA" id="ARBA00022741"/>
    </source>
</evidence>
<keyword evidence="1" id="KW-0547">Nucleotide-binding</keyword>
<dbReference type="GO" id="GO:0006777">
    <property type="term" value="P:Mo-molybdopterin cofactor biosynthetic process"/>
    <property type="evidence" value="ECO:0007669"/>
    <property type="project" value="InterPro"/>
</dbReference>
<dbReference type="STRING" id="1480694.DC28_13810"/>
<organism evidence="4 5">
    <name type="scientific">Spirochaeta lutea</name>
    <dbReference type="NCBI Taxonomy" id="1480694"/>
    <lineage>
        <taxon>Bacteria</taxon>
        <taxon>Pseudomonadati</taxon>
        <taxon>Spirochaetota</taxon>
        <taxon>Spirochaetia</taxon>
        <taxon>Spirochaetales</taxon>
        <taxon>Spirochaetaceae</taxon>
        <taxon>Spirochaeta</taxon>
    </lineage>
</organism>
<sequence>MNNTVTLRYFAQLAEQRGCHTEQVELHPGQRAEELYRQLQQRYRFSLDQEILRPAVNGVYTTWDQELQAGDEIAFIPPVAGG</sequence>
<dbReference type="Pfam" id="PF02597">
    <property type="entry name" value="ThiS"/>
    <property type="match status" value="1"/>
</dbReference>
<dbReference type="GO" id="GO:1990133">
    <property type="term" value="C:molybdopterin adenylyltransferase complex"/>
    <property type="evidence" value="ECO:0007669"/>
    <property type="project" value="TreeGrafter"/>
</dbReference>
<dbReference type="InterPro" id="IPR010038">
    <property type="entry name" value="MoaD_arc-typ"/>
</dbReference>
<dbReference type="PANTHER" id="PTHR33359">
    <property type="entry name" value="MOLYBDOPTERIN SYNTHASE SULFUR CARRIER SUBUNIT"/>
    <property type="match status" value="1"/>
</dbReference>
<dbReference type="Proteomes" id="UP000029692">
    <property type="component" value="Unassembled WGS sequence"/>
</dbReference>
<dbReference type="CDD" id="cd00754">
    <property type="entry name" value="Ubl_MoaD"/>
    <property type="match status" value="1"/>
</dbReference>
<dbReference type="PANTHER" id="PTHR33359:SF1">
    <property type="entry name" value="MOLYBDOPTERIN SYNTHASE SULFUR CARRIER SUBUNIT"/>
    <property type="match status" value="1"/>
</dbReference>
<protein>
    <recommendedName>
        <fullName evidence="3">Molybdopterin synthase sulfur carrier subunit</fullName>
    </recommendedName>
</protein>
<keyword evidence="5" id="KW-1185">Reference proteome</keyword>
<dbReference type="NCBIfam" id="TIGR01687">
    <property type="entry name" value="moaD_arch"/>
    <property type="match status" value="1"/>
</dbReference>
<dbReference type="RefSeq" id="WP_052078905.1">
    <property type="nucleotide sequence ID" value="NZ_JNUP01000071.1"/>
</dbReference>
<name>A0A098QTU3_9SPIO</name>
<evidence type="ECO:0000256" key="3">
    <source>
        <dbReference type="ARBA" id="ARBA00024247"/>
    </source>
</evidence>
<dbReference type="InterPro" id="IPR044672">
    <property type="entry name" value="MOCS2A"/>
</dbReference>
<proteinExistence type="inferred from homology"/>
<dbReference type="InterPro" id="IPR003749">
    <property type="entry name" value="ThiS/MoaD-like"/>
</dbReference>
<comment type="similarity">
    <text evidence="2">Belongs to the MoaD family.</text>
</comment>
<dbReference type="AlphaFoldDB" id="A0A098QTU3"/>
<evidence type="ECO:0000256" key="2">
    <source>
        <dbReference type="ARBA" id="ARBA00024200"/>
    </source>
</evidence>
<dbReference type="Gene3D" id="3.10.20.30">
    <property type="match status" value="1"/>
</dbReference>
<comment type="caution">
    <text evidence="4">The sequence shown here is derived from an EMBL/GenBank/DDBJ whole genome shotgun (WGS) entry which is preliminary data.</text>
</comment>
<evidence type="ECO:0000313" key="5">
    <source>
        <dbReference type="Proteomes" id="UP000029692"/>
    </source>
</evidence>
<dbReference type="EMBL" id="JNUP01000071">
    <property type="protein sequence ID" value="KGE70996.1"/>
    <property type="molecule type" value="Genomic_DNA"/>
</dbReference>
<dbReference type="InterPro" id="IPR016155">
    <property type="entry name" value="Mopterin_synth/thiamin_S_b"/>
</dbReference>
<reference evidence="4 5" key="1">
    <citation type="submission" date="2014-05" db="EMBL/GenBank/DDBJ databases">
        <title>De novo Genome Sequence of Spirocheata sp.</title>
        <authorList>
            <person name="Shivani Y."/>
            <person name="Subhash Y."/>
            <person name="Tushar L."/>
            <person name="Sasikala C."/>
            <person name="Ramana C.V."/>
        </authorList>
    </citation>
    <scope>NUCLEOTIDE SEQUENCE [LARGE SCALE GENOMIC DNA]</scope>
    <source>
        <strain evidence="4 5">JC230</strain>
    </source>
</reference>
<gene>
    <name evidence="4" type="ORF">DC28_13810</name>
</gene>
<dbReference type="GO" id="GO:0000166">
    <property type="term" value="F:nucleotide binding"/>
    <property type="evidence" value="ECO:0007669"/>
    <property type="project" value="UniProtKB-KW"/>
</dbReference>
<dbReference type="UniPathway" id="UPA00344"/>
<evidence type="ECO:0000313" key="4">
    <source>
        <dbReference type="EMBL" id="KGE70996.1"/>
    </source>
</evidence>
<dbReference type="OrthoDB" id="200013at2"/>
<dbReference type="SUPFAM" id="SSF54285">
    <property type="entry name" value="MoaD/ThiS"/>
    <property type="match status" value="1"/>
</dbReference>